<dbReference type="GO" id="GO:0003723">
    <property type="term" value="F:RNA binding"/>
    <property type="evidence" value="ECO:0007669"/>
    <property type="project" value="UniProtKB-KW"/>
</dbReference>
<evidence type="ECO:0000313" key="7">
    <source>
        <dbReference type="EMBL" id="EPF29486.1"/>
    </source>
</evidence>
<dbReference type="RefSeq" id="WP_016522742.1">
    <property type="nucleotide sequence ID" value="NZ_KE332517.1"/>
</dbReference>
<comment type="caution">
    <text evidence="7">The sequence shown here is derived from an EMBL/GenBank/DDBJ whole genome shotgun (WGS) entry which is preliminary data.</text>
</comment>
<accession>A0AA87NNE7</accession>
<evidence type="ECO:0000256" key="2">
    <source>
        <dbReference type="ARBA" id="ARBA00006896"/>
    </source>
</evidence>
<comment type="similarity">
    <text evidence="2">Belongs to the CRISPR-associated Csm2 family.</text>
</comment>
<proteinExistence type="inferred from homology"/>
<dbReference type="GO" id="GO:0051607">
    <property type="term" value="P:defense response to virus"/>
    <property type="evidence" value="ECO:0007669"/>
    <property type="project" value="UniProtKB-KW"/>
</dbReference>
<reference evidence="7 8" key="1">
    <citation type="submission" date="2013-04" db="EMBL/GenBank/DDBJ databases">
        <title>The Genome Sequence of Treponema medium ATCC 700293.</title>
        <authorList>
            <consortium name="The Broad Institute Genomics Platform"/>
            <person name="Earl A."/>
            <person name="Ward D."/>
            <person name="Feldgarden M."/>
            <person name="Gevers D."/>
            <person name="Leonetti C."/>
            <person name="Blanton J.M."/>
            <person name="Dewhirst F.E."/>
            <person name="Izard J."/>
            <person name="Walker B."/>
            <person name="Young S."/>
            <person name="Zeng Q."/>
            <person name="Gargeya S."/>
            <person name="Fitzgerald M."/>
            <person name="Haas B."/>
            <person name="Abouelleil A."/>
            <person name="Allen A.W."/>
            <person name="Alvarado L."/>
            <person name="Arachchi H.M."/>
            <person name="Berlin A.M."/>
            <person name="Chapman S.B."/>
            <person name="Gainer-Dewar J."/>
            <person name="Goldberg J."/>
            <person name="Griggs A."/>
            <person name="Gujja S."/>
            <person name="Hansen M."/>
            <person name="Howarth C."/>
            <person name="Imamovic A."/>
            <person name="Ireland A."/>
            <person name="Larimer J."/>
            <person name="McCowan C."/>
            <person name="Murphy C."/>
            <person name="Pearson M."/>
            <person name="Poon T.W."/>
            <person name="Priest M."/>
            <person name="Roberts A."/>
            <person name="Saif S."/>
            <person name="Shea T."/>
            <person name="Sisk P."/>
            <person name="Sykes S."/>
            <person name="Wortman J."/>
            <person name="Nusbaum C."/>
            <person name="Birren B."/>
        </authorList>
    </citation>
    <scope>NUCLEOTIDE SEQUENCE [LARGE SCALE GENOMIC DNA]</scope>
    <source>
        <strain evidence="7 8">ATCC 700293</strain>
    </source>
</reference>
<comment type="function">
    <text evidence="1">This subunit may be involved in monitoring complementarity of crRNA and target RNA.</text>
</comment>
<evidence type="ECO:0000256" key="3">
    <source>
        <dbReference type="ARBA" id="ARBA00016118"/>
    </source>
</evidence>
<dbReference type="InterPro" id="IPR010149">
    <property type="entry name" value="CRISPR-assoc_prot_Csm2_III-A"/>
</dbReference>
<name>A0AA87NNE7_TREMD</name>
<keyword evidence="5" id="KW-0051">Antiviral defense</keyword>
<evidence type="ECO:0000313" key="8">
    <source>
        <dbReference type="Proteomes" id="UP000014634"/>
    </source>
</evidence>
<dbReference type="NCBIfam" id="TIGR01870">
    <property type="entry name" value="cas_TM1810_Csm2"/>
    <property type="match status" value="1"/>
</dbReference>
<dbReference type="Proteomes" id="UP000014634">
    <property type="component" value="Unassembled WGS sequence"/>
</dbReference>
<evidence type="ECO:0000256" key="1">
    <source>
        <dbReference type="ARBA" id="ARBA00003640"/>
    </source>
</evidence>
<evidence type="ECO:0000256" key="6">
    <source>
        <dbReference type="ARBA" id="ARBA00031723"/>
    </source>
</evidence>
<protein>
    <recommendedName>
        <fullName evidence="3">CRISPR system Cms protein Csm2</fullName>
    </recommendedName>
    <alternativeName>
        <fullName evidence="6">CRISPR type III A-associated protein Csm2</fullName>
    </alternativeName>
</protein>
<dbReference type="AlphaFoldDB" id="A0AA87NNE7"/>
<dbReference type="Pfam" id="PF03750">
    <property type="entry name" value="Csm2_III-A"/>
    <property type="match status" value="1"/>
</dbReference>
<evidence type="ECO:0000256" key="4">
    <source>
        <dbReference type="ARBA" id="ARBA00022884"/>
    </source>
</evidence>
<sequence>MAKGYGAYPNQYDKNKPIDPIPEKVSIKTFYKTADNNTADKVIRSDLFDAVAEKIAVSFGNKKDGVSYTQLRRMYDEAKRFEQLLDADEKNWEKELPYIKMMKSKIRYAVARAVKDKGKYVEDYYKNFASFISDCIDLIHDEQDYRVFISLFEAVCGFYYENAPKN</sequence>
<keyword evidence="4" id="KW-0694">RNA-binding</keyword>
<dbReference type="EMBL" id="ATFE01000004">
    <property type="protein sequence ID" value="EPF29486.1"/>
    <property type="molecule type" value="Genomic_DNA"/>
</dbReference>
<gene>
    <name evidence="7" type="ORF">HMPREF9195_00772</name>
</gene>
<evidence type="ECO:0000256" key="5">
    <source>
        <dbReference type="ARBA" id="ARBA00023118"/>
    </source>
</evidence>
<organism evidence="7 8">
    <name type="scientific">Treponema medium ATCC 700293</name>
    <dbReference type="NCBI Taxonomy" id="1125700"/>
    <lineage>
        <taxon>Bacteria</taxon>
        <taxon>Pseudomonadati</taxon>
        <taxon>Spirochaetota</taxon>
        <taxon>Spirochaetia</taxon>
        <taxon>Spirochaetales</taxon>
        <taxon>Treponemataceae</taxon>
        <taxon>Treponema</taxon>
    </lineage>
</organism>